<dbReference type="InterPro" id="IPR052046">
    <property type="entry name" value="GH57_Enzymes"/>
</dbReference>
<dbReference type="Pfam" id="PF03065">
    <property type="entry name" value="Glyco_hydro_57"/>
    <property type="match status" value="1"/>
</dbReference>
<dbReference type="InterPro" id="IPR027291">
    <property type="entry name" value="Glyco_hydro_38_N_sf"/>
</dbReference>
<comment type="similarity">
    <text evidence="1 3">Belongs to the glycosyl hydrolase 57 family.</text>
</comment>
<dbReference type="PANTHER" id="PTHR36306">
    <property type="entry name" value="ALPHA-AMYLASE-RELATED-RELATED"/>
    <property type="match status" value="1"/>
</dbReference>
<evidence type="ECO:0000313" key="6">
    <source>
        <dbReference type="Proteomes" id="UP000663651"/>
    </source>
</evidence>
<gene>
    <name evidence="5" type="ORF">JZM60_03790</name>
</gene>
<evidence type="ECO:0000256" key="3">
    <source>
        <dbReference type="RuleBase" id="RU361196"/>
    </source>
</evidence>
<proteinExistence type="inferred from homology"/>
<dbReference type="Gene3D" id="3.20.110.10">
    <property type="entry name" value="Glycoside hydrolase 38, N terminal domain"/>
    <property type="match status" value="2"/>
</dbReference>
<dbReference type="GO" id="GO:0016787">
    <property type="term" value="F:hydrolase activity"/>
    <property type="evidence" value="ECO:0007669"/>
    <property type="project" value="UniProtKB-KW"/>
</dbReference>
<dbReference type="PANTHER" id="PTHR36306:SF1">
    <property type="entry name" value="ALPHA-AMYLASE-RELATED"/>
    <property type="match status" value="1"/>
</dbReference>
<keyword evidence="2 3" id="KW-0119">Carbohydrate metabolism</keyword>
<dbReference type="RefSeq" id="WP_207164193.1">
    <property type="nucleotide sequence ID" value="NZ_CP071382.1"/>
</dbReference>
<reference evidence="5 6" key="1">
    <citation type="submission" date="2021-03" db="EMBL/GenBank/DDBJ databases">
        <title>Geobacter metallireducens gen. nov. sp. nov., a microorganism capable of coupling the complete oxidation of organic compounds to the reduction of iron and other metals.</title>
        <authorList>
            <person name="Li Y."/>
        </authorList>
    </citation>
    <scope>NUCLEOTIDE SEQUENCE [LARGE SCALE GENOMIC DNA]</scope>
    <source>
        <strain evidence="5 6">Jerry-YX</strain>
    </source>
</reference>
<organism evidence="5 6">
    <name type="scientific">Geobacter benzoatilyticus</name>
    <dbReference type="NCBI Taxonomy" id="2815309"/>
    <lineage>
        <taxon>Bacteria</taxon>
        <taxon>Pseudomonadati</taxon>
        <taxon>Thermodesulfobacteriota</taxon>
        <taxon>Desulfuromonadia</taxon>
        <taxon>Geobacterales</taxon>
        <taxon>Geobacteraceae</taxon>
        <taxon>Geobacter</taxon>
    </lineage>
</organism>
<dbReference type="EMBL" id="CP071382">
    <property type="protein sequence ID" value="QSV46412.1"/>
    <property type="molecule type" value="Genomic_DNA"/>
</dbReference>
<accession>A0ABX7Q5F2</accession>
<evidence type="ECO:0000256" key="1">
    <source>
        <dbReference type="ARBA" id="ARBA00006821"/>
    </source>
</evidence>
<sequence length="734" mass="82475">MSAPLSVIFLWHMHQPYYKDPVKGEYALPWTYLHAVKDYYDMAAIVDDTPGARAVFNLVPSLLDQILDYAAGTAVDPWLIRGGMAPADMAEEDRIFLLENFFSANRQRLIEPNRRYLELLHLAGDGARVKGRERHRHFSAQDLLDLQVWFFLAWTGEAARRRYPELKELVKKGRHFTEEDKALLFDRHADILNGIIPLYKKLHDEGKAELAVSPYYHPILPLLCDMKAAGIAMPRVNLPATRFRHPEDARSQVSRGIARFREIFGFTPVGMWPSEGSVSDEALAIIAGCGIKWIATDEEILARTLSGGLGSGREALYHSYTFRQGARELKAFFRDHLLSDLIGFTYSSWEPQRAVEDFVGRLGEIRERIPGARVVPVILDGENAWEYYPDNGYDFLRGLYGATAAAPGVSCVTCSEFLAREPERRVIEHIHPGSWINADYGIWVGHPEENQGWDYLERAREAAITASPLVADLMAVGGAWEGEGTAEERTARLVCTSLYAAEGSDWFWWYGDDHFSSHSDRFDRLFRKHLMNCYRLLGLDVPRELYEPIKKLTPAGLVREPAALITPVVNGLVDDYFEWLAAGLVDLTKQASAMHAAESVLQSLFYGFDRENLYLRLDSPSPVAATLLEGDTLHLHLVTEGEYRLDMIPSATGGELMVKGPKGWKSGKARCCWAMDRVCEVSVPLAPLKLAPQGKLFVTVTLTRGGEEFGRWPADSPLALVYAGAELDAENWLI</sequence>
<name>A0ABX7Q5F2_9BACT</name>
<dbReference type="SUPFAM" id="SSF88713">
    <property type="entry name" value="Glycoside hydrolase/deacetylase"/>
    <property type="match status" value="1"/>
</dbReference>
<dbReference type="CDD" id="cd10796">
    <property type="entry name" value="GH57N_APU"/>
    <property type="match status" value="1"/>
</dbReference>
<dbReference type="InterPro" id="IPR004300">
    <property type="entry name" value="Glyco_hydro_57_N"/>
</dbReference>
<feature type="domain" description="Glycoside hydrolase family 57 N-terminal" evidence="4">
    <location>
        <begin position="8"/>
        <end position="427"/>
    </location>
</feature>
<keyword evidence="5" id="KW-0378">Hydrolase</keyword>
<keyword evidence="6" id="KW-1185">Reference proteome</keyword>
<dbReference type="Proteomes" id="UP000663651">
    <property type="component" value="Chromosome"/>
</dbReference>
<evidence type="ECO:0000256" key="2">
    <source>
        <dbReference type="ARBA" id="ARBA00023277"/>
    </source>
</evidence>
<evidence type="ECO:0000313" key="5">
    <source>
        <dbReference type="EMBL" id="QSV46412.1"/>
    </source>
</evidence>
<dbReference type="InterPro" id="IPR011330">
    <property type="entry name" value="Glyco_hydro/deAcase_b/a-brl"/>
</dbReference>
<protein>
    <submittedName>
        <fullName evidence="5">Glycoside hydrolase</fullName>
    </submittedName>
</protein>
<evidence type="ECO:0000259" key="4">
    <source>
        <dbReference type="Pfam" id="PF03065"/>
    </source>
</evidence>